<feature type="non-terminal residue" evidence="1">
    <location>
        <position position="1"/>
    </location>
</feature>
<reference evidence="1" key="1">
    <citation type="journal article" date="2019" name="Sci. Rep.">
        <title>Draft genome of Tanacetum cinerariifolium, the natural source of mosquito coil.</title>
        <authorList>
            <person name="Yamashiro T."/>
            <person name="Shiraishi A."/>
            <person name="Satake H."/>
            <person name="Nakayama K."/>
        </authorList>
    </citation>
    <scope>NUCLEOTIDE SEQUENCE</scope>
</reference>
<proteinExistence type="predicted"/>
<sequence length="54" mass="6017">EISIPISSVRDVRAVKPAKGASRKGFCSTKSLTMGSTHAFCQEERRCDENVYRL</sequence>
<evidence type="ECO:0000313" key="1">
    <source>
        <dbReference type="EMBL" id="GFD39852.1"/>
    </source>
</evidence>
<dbReference type="AlphaFoldDB" id="A0A699VWB6"/>
<dbReference type="EMBL" id="BKCJ011523357">
    <property type="protein sequence ID" value="GFD39852.1"/>
    <property type="molecule type" value="Genomic_DNA"/>
</dbReference>
<name>A0A699VWB6_TANCI</name>
<protein>
    <submittedName>
        <fullName evidence="1">Uncharacterized protein</fullName>
    </submittedName>
</protein>
<accession>A0A699VWB6</accession>
<comment type="caution">
    <text evidence="1">The sequence shown here is derived from an EMBL/GenBank/DDBJ whole genome shotgun (WGS) entry which is preliminary data.</text>
</comment>
<gene>
    <name evidence="1" type="ORF">Tci_911821</name>
</gene>
<organism evidence="1">
    <name type="scientific">Tanacetum cinerariifolium</name>
    <name type="common">Dalmatian daisy</name>
    <name type="synonym">Chrysanthemum cinerariifolium</name>
    <dbReference type="NCBI Taxonomy" id="118510"/>
    <lineage>
        <taxon>Eukaryota</taxon>
        <taxon>Viridiplantae</taxon>
        <taxon>Streptophyta</taxon>
        <taxon>Embryophyta</taxon>
        <taxon>Tracheophyta</taxon>
        <taxon>Spermatophyta</taxon>
        <taxon>Magnoliopsida</taxon>
        <taxon>eudicotyledons</taxon>
        <taxon>Gunneridae</taxon>
        <taxon>Pentapetalae</taxon>
        <taxon>asterids</taxon>
        <taxon>campanulids</taxon>
        <taxon>Asterales</taxon>
        <taxon>Asteraceae</taxon>
        <taxon>Asteroideae</taxon>
        <taxon>Anthemideae</taxon>
        <taxon>Anthemidinae</taxon>
        <taxon>Tanacetum</taxon>
    </lineage>
</organism>